<organism evidence="6">
    <name type="scientific">marine sediment metagenome</name>
    <dbReference type="NCBI Taxonomy" id="412755"/>
    <lineage>
        <taxon>unclassified sequences</taxon>
        <taxon>metagenomes</taxon>
        <taxon>ecological metagenomes</taxon>
    </lineage>
</organism>
<keyword evidence="3" id="KW-0560">Oxidoreductase</keyword>
<dbReference type="PANTHER" id="PTHR43498:SF1">
    <property type="entry name" value="COB--COM HETERODISULFIDE REDUCTASE IRON-SULFUR SUBUNIT A"/>
    <property type="match status" value="1"/>
</dbReference>
<evidence type="ECO:0000256" key="2">
    <source>
        <dbReference type="ARBA" id="ARBA00022723"/>
    </source>
</evidence>
<dbReference type="GO" id="GO:0046872">
    <property type="term" value="F:metal ion binding"/>
    <property type="evidence" value="ECO:0007669"/>
    <property type="project" value="UniProtKB-KW"/>
</dbReference>
<proteinExistence type="predicted"/>
<dbReference type="SUPFAM" id="SSF51905">
    <property type="entry name" value="FAD/NAD(P)-binding domain"/>
    <property type="match status" value="1"/>
</dbReference>
<dbReference type="GO" id="GO:0051539">
    <property type="term" value="F:4 iron, 4 sulfur cluster binding"/>
    <property type="evidence" value="ECO:0007669"/>
    <property type="project" value="UniProtKB-KW"/>
</dbReference>
<dbReference type="EMBL" id="BART01024965">
    <property type="protein sequence ID" value="GAG95090.1"/>
    <property type="molecule type" value="Genomic_DNA"/>
</dbReference>
<evidence type="ECO:0000256" key="5">
    <source>
        <dbReference type="ARBA" id="ARBA00023014"/>
    </source>
</evidence>
<dbReference type="PANTHER" id="PTHR43498">
    <property type="entry name" value="FERREDOXIN:COB-COM HETERODISULFIDE REDUCTASE SUBUNIT A"/>
    <property type="match status" value="1"/>
</dbReference>
<accession>X1BJ85</accession>
<dbReference type="InterPro" id="IPR039650">
    <property type="entry name" value="HdrA-like"/>
</dbReference>
<comment type="caution">
    <text evidence="6">The sequence shown here is derived from an EMBL/GenBank/DDBJ whole genome shotgun (WGS) entry which is preliminary data.</text>
</comment>
<keyword evidence="4" id="KW-0408">Iron</keyword>
<reference evidence="6" key="1">
    <citation type="journal article" date="2014" name="Front. Microbiol.">
        <title>High frequency of phylogenetically diverse reductive dehalogenase-homologous genes in deep subseafloor sedimentary metagenomes.</title>
        <authorList>
            <person name="Kawai M."/>
            <person name="Futagami T."/>
            <person name="Toyoda A."/>
            <person name="Takaki Y."/>
            <person name="Nishi S."/>
            <person name="Hori S."/>
            <person name="Arai W."/>
            <person name="Tsubouchi T."/>
            <person name="Morono Y."/>
            <person name="Uchiyama I."/>
            <person name="Ito T."/>
            <person name="Fujiyama A."/>
            <person name="Inagaki F."/>
            <person name="Takami H."/>
        </authorList>
    </citation>
    <scope>NUCLEOTIDE SEQUENCE</scope>
    <source>
        <strain evidence="6">Expedition CK06-06</strain>
    </source>
</reference>
<evidence type="ECO:0008006" key="7">
    <source>
        <dbReference type="Google" id="ProtNLM"/>
    </source>
</evidence>
<evidence type="ECO:0000256" key="3">
    <source>
        <dbReference type="ARBA" id="ARBA00023002"/>
    </source>
</evidence>
<keyword evidence="2" id="KW-0479">Metal-binding</keyword>
<keyword evidence="5" id="KW-0411">Iron-sulfur</keyword>
<protein>
    <recommendedName>
        <fullName evidence="7">FAD/NAD(P)-binding domain-containing protein</fullName>
    </recommendedName>
</protein>
<dbReference type="AlphaFoldDB" id="X1BJ85"/>
<evidence type="ECO:0000313" key="6">
    <source>
        <dbReference type="EMBL" id="GAG95090.1"/>
    </source>
</evidence>
<gene>
    <name evidence="6" type="ORF">S01H4_44929</name>
</gene>
<evidence type="ECO:0000256" key="4">
    <source>
        <dbReference type="ARBA" id="ARBA00023004"/>
    </source>
</evidence>
<dbReference type="InterPro" id="IPR036188">
    <property type="entry name" value="FAD/NAD-bd_sf"/>
</dbReference>
<sequence length="282" mass="31299">MVEKEEQLGGLAHRLTATIEGANIGQYLQALIQKTSSHPNIQVMTQSLIVGFSGFKGNFTTEILVGPGMYSRKIEHGVVILATGAGEYRPQEFLYGENEHVMTQLEIADRLEKKGAADLEQVVMIQCVGSRNEENPNCSRICCQTAVKNALHIKKDNPQTEVFILYRDIRTYGLMEDYYAEARRLGVLFFRFKAEEPPRVESSANGVMVTFRDHVLNRDLAVEADLLGLSAGMVAEDTEELAAILKVARNAEGYYMEAHVKLRPVDMATDGIFVCGTAHSPK</sequence>
<dbReference type="Gene3D" id="3.50.50.60">
    <property type="entry name" value="FAD/NAD(P)-binding domain"/>
    <property type="match status" value="1"/>
</dbReference>
<feature type="non-terminal residue" evidence="6">
    <location>
        <position position="282"/>
    </location>
</feature>
<name>X1BJ85_9ZZZZ</name>
<evidence type="ECO:0000256" key="1">
    <source>
        <dbReference type="ARBA" id="ARBA00022485"/>
    </source>
</evidence>
<dbReference type="GO" id="GO:0016491">
    <property type="term" value="F:oxidoreductase activity"/>
    <property type="evidence" value="ECO:0007669"/>
    <property type="project" value="UniProtKB-KW"/>
</dbReference>
<keyword evidence="1" id="KW-0004">4Fe-4S</keyword>